<dbReference type="InterPro" id="IPR005829">
    <property type="entry name" value="Sugar_transporter_CS"/>
</dbReference>
<keyword evidence="4 7" id="KW-0812">Transmembrane</keyword>
<evidence type="ECO:0000256" key="1">
    <source>
        <dbReference type="ARBA" id="ARBA00004651"/>
    </source>
</evidence>
<reference evidence="9 10" key="1">
    <citation type="submission" date="2015-09" db="EMBL/GenBank/DDBJ databases">
        <title>Draft genome sequence of Alicyclobacillus ferrooxydans DSM 22381.</title>
        <authorList>
            <person name="Hemp J."/>
        </authorList>
    </citation>
    <scope>NUCLEOTIDE SEQUENCE [LARGE SCALE GENOMIC DNA]</scope>
    <source>
        <strain evidence="9 10">TC-34</strain>
    </source>
</reference>
<feature type="transmembrane region" description="Helical" evidence="7">
    <location>
        <begin position="12"/>
        <end position="36"/>
    </location>
</feature>
<evidence type="ECO:0000256" key="5">
    <source>
        <dbReference type="ARBA" id="ARBA00022989"/>
    </source>
</evidence>
<dbReference type="InterPro" id="IPR050171">
    <property type="entry name" value="MFS_Transporters"/>
</dbReference>
<dbReference type="GO" id="GO:0005886">
    <property type="term" value="C:plasma membrane"/>
    <property type="evidence" value="ECO:0007669"/>
    <property type="project" value="UniProtKB-SubCell"/>
</dbReference>
<gene>
    <name evidence="9" type="ORF">AN477_23075</name>
</gene>
<dbReference type="PATRIC" id="fig|471514.4.peg.2149"/>
<keyword evidence="2" id="KW-0813">Transport</keyword>
<dbReference type="GO" id="GO:0022857">
    <property type="term" value="F:transmembrane transporter activity"/>
    <property type="evidence" value="ECO:0007669"/>
    <property type="project" value="InterPro"/>
</dbReference>
<comment type="subcellular location">
    <subcellularLocation>
        <location evidence="1">Cell membrane</location>
        <topology evidence="1">Multi-pass membrane protein</topology>
    </subcellularLocation>
</comment>
<evidence type="ECO:0000256" key="2">
    <source>
        <dbReference type="ARBA" id="ARBA00022448"/>
    </source>
</evidence>
<dbReference type="Pfam" id="PF07690">
    <property type="entry name" value="MFS_1"/>
    <property type="match status" value="1"/>
</dbReference>
<organism evidence="9 10">
    <name type="scientific">Alicyclobacillus ferrooxydans</name>
    <dbReference type="NCBI Taxonomy" id="471514"/>
    <lineage>
        <taxon>Bacteria</taxon>
        <taxon>Bacillati</taxon>
        <taxon>Bacillota</taxon>
        <taxon>Bacilli</taxon>
        <taxon>Bacillales</taxon>
        <taxon>Alicyclobacillaceae</taxon>
        <taxon>Alicyclobacillus</taxon>
    </lineage>
</organism>
<feature type="transmembrane region" description="Helical" evidence="7">
    <location>
        <begin position="268"/>
        <end position="287"/>
    </location>
</feature>
<accession>A0A0P9C835</accession>
<evidence type="ECO:0000313" key="9">
    <source>
        <dbReference type="EMBL" id="KPV39369.1"/>
    </source>
</evidence>
<feature type="domain" description="Major facilitator superfamily (MFS) profile" evidence="8">
    <location>
        <begin position="1"/>
        <end position="410"/>
    </location>
</feature>
<feature type="transmembrane region" description="Helical" evidence="7">
    <location>
        <begin position="299"/>
        <end position="332"/>
    </location>
</feature>
<dbReference type="RefSeq" id="WP_054971533.1">
    <property type="nucleotide sequence ID" value="NZ_LJCO01000107.1"/>
</dbReference>
<dbReference type="PANTHER" id="PTHR23517:SF3">
    <property type="entry name" value="INTEGRAL MEMBRANE TRANSPORT PROTEIN"/>
    <property type="match status" value="1"/>
</dbReference>
<evidence type="ECO:0000259" key="8">
    <source>
        <dbReference type="PROSITE" id="PS50850"/>
    </source>
</evidence>
<evidence type="ECO:0000256" key="6">
    <source>
        <dbReference type="ARBA" id="ARBA00023136"/>
    </source>
</evidence>
<feature type="transmembrane region" description="Helical" evidence="7">
    <location>
        <begin position="138"/>
        <end position="159"/>
    </location>
</feature>
<feature type="transmembrane region" description="Helical" evidence="7">
    <location>
        <begin position="97"/>
        <end position="117"/>
    </location>
</feature>
<dbReference type="STRING" id="471514.AN477_23075"/>
<evidence type="ECO:0000256" key="3">
    <source>
        <dbReference type="ARBA" id="ARBA00022475"/>
    </source>
</evidence>
<sequence length="427" mass="46841">MRFRDFHRNVKIRIIVAFAFGIAQATTMPFMAIYFARNFGETLTGFVLAVGIVASVLSGAIGGYYSDRVGRRKIMVWSEGIFFLAYTAMAVGNSPWLSSPTVTLVAFLITNICWGFYGPSEEAMLLDVTNPENRSLMYAIMYWLNNLTMAIGTAVGALLFETARFQLFAVLSIVVFGAWMTTLFLIEETYTASAAARAAVSPLTGIVRSYRRVLGDRIFVRYLLAGLLTMYGEFQMQNYIGIHLAKTVPLQTLFHLPHFVLRVDGVKLLGWLQTENTILVVLLATIAARLTAGKSERAVLFISIFLQTLGYSVITVVSLPLVSICAMVFATVGEVTGVSLRQSYLGDIAPESARSAYVAVNGMTFQATRLITSLAVVLGAVVPAWVMSLLCMLLGLLGLWLFQSIVPGVRHRREHVYGQAGQSSLSV</sequence>
<keyword evidence="3" id="KW-1003">Cell membrane</keyword>
<keyword evidence="5 7" id="KW-1133">Transmembrane helix</keyword>
<keyword evidence="10" id="KW-1185">Reference proteome</keyword>
<protein>
    <recommendedName>
        <fullName evidence="8">Major facilitator superfamily (MFS) profile domain-containing protein</fullName>
    </recommendedName>
</protein>
<dbReference type="SUPFAM" id="SSF103473">
    <property type="entry name" value="MFS general substrate transporter"/>
    <property type="match status" value="1"/>
</dbReference>
<dbReference type="OrthoDB" id="9793283at2"/>
<dbReference type="PROSITE" id="PS50850">
    <property type="entry name" value="MFS"/>
    <property type="match status" value="1"/>
</dbReference>
<dbReference type="InterPro" id="IPR036259">
    <property type="entry name" value="MFS_trans_sf"/>
</dbReference>
<dbReference type="PANTHER" id="PTHR23517">
    <property type="entry name" value="RESISTANCE PROTEIN MDTM, PUTATIVE-RELATED-RELATED"/>
    <property type="match status" value="1"/>
</dbReference>
<feature type="transmembrane region" description="Helical" evidence="7">
    <location>
        <begin position="165"/>
        <end position="186"/>
    </location>
</feature>
<dbReference type="InterPro" id="IPR011701">
    <property type="entry name" value="MFS"/>
</dbReference>
<proteinExistence type="predicted"/>
<dbReference type="InterPro" id="IPR020846">
    <property type="entry name" value="MFS_dom"/>
</dbReference>
<comment type="caution">
    <text evidence="9">The sequence shown here is derived from an EMBL/GenBank/DDBJ whole genome shotgun (WGS) entry which is preliminary data.</text>
</comment>
<name>A0A0P9C835_9BACL</name>
<dbReference type="PROSITE" id="PS00216">
    <property type="entry name" value="SUGAR_TRANSPORT_1"/>
    <property type="match status" value="1"/>
</dbReference>
<dbReference type="AlphaFoldDB" id="A0A0P9C835"/>
<feature type="transmembrane region" description="Helical" evidence="7">
    <location>
        <begin position="42"/>
        <end position="62"/>
    </location>
</feature>
<dbReference type="Gene3D" id="1.20.1250.20">
    <property type="entry name" value="MFS general substrate transporter like domains"/>
    <property type="match status" value="1"/>
</dbReference>
<keyword evidence="6 7" id="KW-0472">Membrane</keyword>
<feature type="transmembrane region" description="Helical" evidence="7">
    <location>
        <begin position="370"/>
        <end position="402"/>
    </location>
</feature>
<evidence type="ECO:0000256" key="4">
    <source>
        <dbReference type="ARBA" id="ARBA00022692"/>
    </source>
</evidence>
<evidence type="ECO:0000256" key="7">
    <source>
        <dbReference type="SAM" id="Phobius"/>
    </source>
</evidence>
<dbReference type="EMBL" id="LJCO01000107">
    <property type="protein sequence ID" value="KPV39369.1"/>
    <property type="molecule type" value="Genomic_DNA"/>
</dbReference>
<evidence type="ECO:0000313" key="10">
    <source>
        <dbReference type="Proteomes" id="UP000050482"/>
    </source>
</evidence>
<dbReference type="Proteomes" id="UP000050482">
    <property type="component" value="Unassembled WGS sequence"/>
</dbReference>